<reference evidence="1" key="1">
    <citation type="submission" date="2017-02" db="EMBL/GenBank/DDBJ databases">
        <title>Delving into the versatile metabolic prowess of the omnipresent phylum Bacteroidetes.</title>
        <authorList>
            <person name="Nobu M.K."/>
            <person name="Mei R."/>
            <person name="Narihiro T."/>
            <person name="Kuroda K."/>
            <person name="Liu W.-T."/>
        </authorList>
    </citation>
    <scope>NUCLEOTIDE SEQUENCE</scope>
    <source>
        <strain evidence="1">ADurb.Bin417</strain>
    </source>
</reference>
<dbReference type="EMBL" id="MWAK01000449">
    <property type="protein sequence ID" value="OPZ88829.1"/>
    <property type="molecule type" value="Genomic_DNA"/>
</dbReference>
<gene>
    <name evidence="1" type="ORF">BWY73_01612</name>
</gene>
<protein>
    <submittedName>
        <fullName evidence="1">Uncharacterized protein</fullName>
    </submittedName>
</protein>
<evidence type="ECO:0000313" key="1">
    <source>
        <dbReference type="EMBL" id="OPZ88829.1"/>
    </source>
</evidence>
<dbReference type="Proteomes" id="UP000485484">
    <property type="component" value="Unassembled WGS sequence"/>
</dbReference>
<name>A0A1V5M6I1_UNCT6</name>
<accession>A0A1V5M6I1</accession>
<dbReference type="AlphaFoldDB" id="A0A1V5M6I1"/>
<comment type="caution">
    <text evidence="1">The sequence shown here is derived from an EMBL/GenBank/DDBJ whole genome shotgun (WGS) entry which is preliminary data.</text>
</comment>
<organism evidence="1">
    <name type="scientific">candidate division TA06 bacterium ADurb.Bin417</name>
    <dbReference type="NCBI Taxonomy" id="1852828"/>
    <lineage>
        <taxon>Bacteria</taxon>
        <taxon>Bacteria division TA06</taxon>
    </lineage>
</organism>
<proteinExistence type="predicted"/>
<sequence length="46" mass="5310">MIRNYRAHLSPEREVLQIRPARLLLGPEADPANHRIEGYSPLECAR</sequence>